<protein>
    <submittedName>
        <fullName evidence="2">GroES-like protein</fullName>
    </submittedName>
</protein>
<dbReference type="InterPro" id="IPR013154">
    <property type="entry name" value="ADH-like_N"/>
</dbReference>
<dbReference type="AlphaFoldDB" id="A0A6A4HE66"/>
<evidence type="ECO:0000259" key="1">
    <source>
        <dbReference type="SMART" id="SM00829"/>
    </source>
</evidence>
<dbReference type="Proteomes" id="UP000799118">
    <property type="component" value="Unassembled WGS sequence"/>
</dbReference>
<dbReference type="InterPro" id="IPR011032">
    <property type="entry name" value="GroES-like_sf"/>
</dbReference>
<dbReference type="Gene3D" id="3.40.50.720">
    <property type="entry name" value="NAD(P)-binding Rossmann-like Domain"/>
    <property type="match status" value="1"/>
</dbReference>
<dbReference type="InterPro" id="IPR047122">
    <property type="entry name" value="Trans-enoyl_RdTase-like"/>
</dbReference>
<keyword evidence="3" id="KW-1185">Reference proteome</keyword>
<dbReference type="InterPro" id="IPR020843">
    <property type="entry name" value="ER"/>
</dbReference>
<dbReference type="GO" id="GO:0016651">
    <property type="term" value="F:oxidoreductase activity, acting on NAD(P)H"/>
    <property type="evidence" value="ECO:0007669"/>
    <property type="project" value="InterPro"/>
</dbReference>
<dbReference type="SMART" id="SM00829">
    <property type="entry name" value="PKS_ER"/>
    <property type="match status" value="1"/>
</dbReference>
<evidence type="ECO:0000313" key="3">
    <source>
        <dbReference type="Proteomes" id="UP000799118"/>
    </source>
</evidence>
<dbReference type="Gene3D" id="3.90.180.10">
    <property type="entry name" value="Medium-chain alcohol dehydrogenases, catalytic domain"/>
    <property type="match status" value="1"/>
</dbReference>
<gene>
    <name evidence="2" type="ORF">BT96DRAFT_966588</name>
</gene>
<dbReference type="InterPro" id="IPR013149">
    <property type="entry name" value="ADH-like_C"/>
</dbReference>
<dbReference type="EMBL" id="ML769521">
    <property type="protein sequence ID" value="KAE9395973.1"/>
    <property type="molecule type" value="Genomic_DNA"/>
</dbReference>
<feature type="domain" description="Enoyl reductase (ER)" evidence="1">
    <location>
        <begin position="10"/>
        <end position="331"/>
    </location>
</feature>
<accession>A0A6A4HE66</accession>
<dbReference type="PANTHER" id="PTHR45348:SF2">
    <property type="entry name" value="ZINC-TYPE ALCOHOL DEHYDROGENASE-LIKE PROTEIN C2E1P3.01"/>
    <property type="match status" value="1"/>
</dbReference>
<dbReference type="Pfam" id="PF08240">
    <property type="entry name" value="ADH_N"/>
    <property type="match status" value="1"/>
</dbReference>
<dbReference type="SUPFAM" id="SSF51735">
    <property type="entry name" value="NAD(P)-binding Rossmann-fold domains"/>
    <property type="match status" value="1"/>
</dbReference>
<dbReference type="Pfam" id="PF00107">
    <property type="entry name" value="ADH_zinc_N"/>
    <property type="match status" value="1"/>
</dbReference>
<dbReference type="SUPFAM" id="SSF50129">
    <property type="entry name" value="GroES-like"/>
    <property type="match status" value="1"/>
</dbReference>
<evidence type="ECO:0000313" key="2">
    <source>
        <dbReference type="EMBL" id="KAE9395973.1"/>
    </source>
</evidence>
<name>A0A6A4HE66_9AGAR</name>
<reference evidence="2" key="1">
    <citation type="journal article" date="2019" name="Environ. Microbiol.">
        <title>Fungal ecological strategies reflected in gene transcription - a case study of two litter decomposers.</title>
        <authorList>
            <person name="Barbi F."/>
            <person name="Kohler A."/>
            <person name="Barry K."/>
            <person name="Baskaran P."/>
            <person name="Daum C."/>
            <person name="Fauchery L."/>
            <person name="Ihrmark K."/>
            <person name="Kuo A."/>
            <person name="LaButti K."/>
            <person name="Lipzen A."/>
            <person name="Morin E."/>
            <person name="Grigoriev I.V."/>
            <person name="Henrissat B."/>
            <person name="Lindahl B."/>
            <person name="Martin F."/>
        </authorList>
    </citation>
    <scope>NUCLEOTIDE SEQUENCE</scope>
    <source>
        <strain evidence="2">JB14</strain>
    </source>
</reference>
<dbReference type="OrthoDB" id="3233595at2759"/>
<dbReference type="InterPro" id="IPR036291">
    <property type="entry name" value="NAD(P)-bd_dom_sf"/>
</dbReference>
<sequence>MSQKALFLKKALGPFVVASAPIPKPGPGQVSIKVISAALNPVDWKIQAFDFGVKYPAIIGADIAGDVEEIGEGVQGFSKGDKVFCQGSFVNEMAGFQQYASNPAEIVGKIPSNIDYAQASSIPAGFTTAAIGIMSKNGLALNPSFDANVSFSGKPAFVYGGSSSVGQYAVQVFRLLGFSTIITYSSARHTDFLKSLGATHVIDRAEVSVDNLAEVVKKFANAPIENAFNAIGDDGSRAACFDSLAEGGKLADVNSQAKDKDGKKVFTIFGSPHAPQNKEFGRILWKHLPGLVQDGTIVPNRVEKLPNGLAGIDDGLKKMKANQVSGVKLIAFPQETV</sequence>
<organism evidence="2 3">
    <name type="scientific">Gymnopus androsaceus JB14</name>
    <dbReference type="NCBI Taxonomy" id="1447944"/>
    <lineage>
        <taxon>Eukaryota</taxon>
        <taxon>Fungi</taxon>
        <taxon>Dikarya</taxon>
        <taxon>Basidiomycota</taxon>
        <taxon>Agaricomycotina</taxon>
        <taxon>Agaricomycetes</taxon>
        <taxon>Agaricomycetidae</taxon>
        <taxon>Agaricales</taxon>
        <taxon>Marasmiineae</taxon>
        <taxon>Omphalotaceae</taxon>
        <taxon>Gymnopus</taxon>
    </lineage>
</organism>
<dbReference type="PANTHER" id="PTHR45348">
    <property type="entry name" value="HYPOTHETICAL OXIDOREDUCTASE (EUROFUNG)"/>
    <property type="match status" value="1"/>
</dbReference>
<dbReference type="CDD" id="cd08249">
    <property type="entry name" value="enoyl_reductase_like"/>
    <property type="match status" value="1"/>
</dbReference>
<proteinExistence type="predicted"/>